<evidence type="ECO:0000313" key="2">
    <source>
        <dbReference type="Proteomes" id="UP000202744"/>
    </source>
</evidence>
<dbReference type="Proteomes" id="UP000202744">
    <property type="component" value="Segment"/>
</dbReference>
<reference evidence="1 2" key="1">
    <citation type="journal article" date="2012" name="J. Virol.">
        <title>Complete Genome Sequences of 138 Mycobacteriophages.</title>
        <authorList>
            <consortium name="the Science Education Alliance Phage Hunters Advancing Genomics and Evolutionary Science Program"/>
            <consortium name="the KwaZulu-Natal Research Institute for Tuberculosis and HIV Mycobacterial Genetics Course Students"/>
            <consortium name="the Phage Hunters Integrating Research and Education Program"/>
            <person name="Hatfull G.F."/>
        </authorList>
    </citation>
    <scope>NUCLEOTIDE SEQUENCE [LARGE SCALE GENOMIC DNA]</scope>
    <source>
        <strain evidence="2">Alice</strain>
    </source>
</reference>
<dbReference type="KEGG" id="vg:26642612"/>
<keyword evidence="2" id="KW-1185">Reference proteome</keyword>
<proteinExistence type="predicted"/>
<sequence length="124" mass="14209">MKYLTKHDSDVPRSDIVVYEVPDAQPDLYNDNRWPVDVYSSQFDVLFDGDRAGEVFIRVTDGRISSSSIPNPLDDSGTVRRYALALLAAADRWDELFPDGKVDREVLDRMARELRERFVPDETA</sequence>
<dbReference type="GeneID" id="26642612"/>
<name>G1BKF1_9CAUD</name>
<accession>G1BKF1</accession>
<protein>
    <submittedName>
        <fullName evidence="1">Uncharacterized protein</fullName>
    </submittedName>
</protein>
<gene>
    <name evidence="1" type="primary">49</name>
    <name evidence="1" type="ORF">ALICE_49</name>
</gene>
<organism evidence="1 2">
    <name type="scientific">Mycobacterium phage Alice</name>
    <dbReference type="NCBI Taxonomy" id="1034128"/>
    <lineage>
        <taxon>Viruses</taxon>
        <taxon>Duplodnaviria</taxon>
        <taxon>Heunggongvirae</taxon>
        <taxon>Uroviricota</taxon>
        <taxon>Caudoviricetes</taxon>
        <taxon>Ceeclamvirinae</taxon>
        <taxon>Bixzunavirus</taxon>
        <taxon>Bixzunavirus alice</taxon>
    </lineage>
</organism>
<evidence type="ECO:0000313" key="1">
    <source>
        <dbReference type="EMBL" id="AEJ94311.1"/>
    </source>
</evidence>
<dbReference type="RefSeq" id="YP_009216314.1">
    <property type="nucleotide sequence ID" value="NC_028986.1"/>
</dbReference>
<dbReference type="EMBL" id="JF704092">
    <property type="protein sequence ID" value="AEJ94311.1"/>
    <property type="molecule type" value="Genomic_DNA"/>
</dbReference>